<accession>A0AAX4ISD7</accession>
<evidence type="ECO:0000313" key="2">
    <source>
        <dbReference type="Proteomes" id="UP001322277"/>
    </source>
</evidence>
<dbReference type="KEGG" id="cdet:87947562"/>
<name>A0AAX4ISD7_9PEZI</name>
<proteinExistence type="predicted"/>
<evidence type="ECO:0000313" key="1">
    <source>
        <dbReference type="EMBL" id="WQF86048.1"/>
    </source>
</evidence>
<dbReference type="AlphaFoldDB" id="A0AAX4ISD7"/>
<dbReference type="RefSeq" id="XP_062783269.1">
    <property type="nucleotide sequence ID" value="XM_062927218.1"/>
</dbReference>
<dbReference type="EMBL" id="CP137311">
    <property type="protein sequence ID" value="WQF86048.1"/>
    <property type="molecule type" value="Genomic_DNA"/>
</dbReference>
<sequence length="98" mass="10189">MIMPSPLPSRIRLSEPTISGAPTDQNALAVLGSLWWIAKAGRSVTRQKDAEDTDFGPVPVGKAGPALMVPVFVAAVAVGDQHDEAVARDPGADGPRAF</sequence>
<protein>
    <submittedName>
        <fullName evidence="1">Uncharacterized protein</fullName>
    </submittedName>
</protein>
<dbReference type="Proteomes" id="UP001322277">
    <property type="component" value="Chromosome 7"/>
</dbReference>
<organism evidence="1 2">
    <name type="scientific">Colletotrichum destructivum</name>
    <dbReference type="NCBI Taxonomy" id="34406"/>
    <lineage>
        <taxon>Eukaryota</taxon>
        <taxon>Fungi</taxon>
        <taxon>Dikarya</taxon>
        <taxon>Ascomycota</taxon>
        <taxon>Pezizomycotina</taxon>
        <taxon>Sordariomycetes</taxon>
        <taxon>Hypocreomycetidae</taxon>
        <taxon>Glomerellales</taxon>
        <taxon>Glomerellaceae</taxon>
        <taxon>Colletotrichum</taxon>
        <taxon>Colletotrichum destructivum species complex</taxon>
    </lineage>
</organism>
<gene>
    <name evidence="1" type="ORF">CDEST_11062</name>
</gene>
<keyword evidence="2" id="KW-1185">Reference proteome</keyword>
<dbReference type="GeneID" id="87947562"/>
<reference evidence="2" key="1">
    <citation type="journal article" date="2023" name="bioRxiv">
        <title>Complete genome of the Medicago anthracnose fungus, Colletotrichum destructivum, reveals a mini-chromosome-like region within a core chromosome.</title>
        <authorList>
            <person name="Lapalu N."/>
            <person name="Simon A."/>
            <person name="Lu A."/>
            <person name="Plaumann P.-L."/>
            <person name="Amselem J."/>
            <person name="Pigne S."/>
            <person name="Auger A."/>
            <person name="Koch C."/>
            <person name="Dallery J.-F."/>
            <person name="O'Connell R.J."/>
        </authorList>
    </citation>
    <scope>NUCLEOTIDE SEQUENCE [LARGE SCALE GENOMIC DNA]</scope>
    <source>
        <strain evidence="2">CBS 520.97</strain>
    </source>
</reference>